<evidence type="ECO:0000256" key="3">
    <source>
        <dbReference type="ARBA" id="ARBA00009528"/>
    </source>
</evidence>
<dbReference type="RefSeq" id="WP_322414121.1">
    <property type="nucleotide sequence ID" value="NZ_CP139858.1"/>
</dbReference>
<comment type="subcellular location">
    <subcellularLocation>
        <location evidence="8">Cytoplasm</location>
    </subcellularLocation>
</comment>
<dbReference type="InterPro" id="IPR000819">
    <property type="entry name" value="Peptidase_M17_C"/>
</dbReference>
<dbReference type="SUPFAM" id="SSF53187">
    <property type="entry name" value="Zn-dependent exopeptidases"/>
    <property type="match status" value="1"/>
</dbReference>
<feature type="binding site" evidence="8">
    <location>
        <position position="296"/>
    </location>
    <ligand>
        <name>Mn(2+)</name>
        <dbReference type="ChEBI" id="CHEBI:29035"/>
        <label>2</label>
    </ligand>
</feature>
<proteinExistence type="inferred from homology"/>
<feature type="binding site" evidence="8">
    <location>
        <position position="357"/>
    </location>
    <ligand>
        <name>Mn(2+)</name>
        <dbReference type="ChEBI" id="CHEBI:29035"/>
        <label>2</label>
    </ligand>
</feature>
<feature type="binding site" evidence="8">
    <location>
        <position position="357"/>
    </location>
    <ligand>
        <name>Mn(2+)</name>
        <dbReference type="ChEBI" id="CHEBI:29035"/>
        <label>1</label>
    </ligand>
</feature>
<sequence>MGDCQPMPQSPVPVFETADGISAETSVVVILQTARPSFGPRAAALDAEMSGILSRACSDPAALTESGTCIDLIAPQGVSARRVIVLALGKAEAVSALSLARAGGLLAAHLEGKCECAATLVLDPIDGIDLPAAEILARVALGMRLRRYRFDMRNRRQGAGADRTLRVRLVGASSEDLASALARINAIADGVEYARTLVNLPPNHLHPDNFHDHLEPLREAGIDVEILDAPRLKELGMNAILAVGSGSVRPPRVAVLRYRGKGAPSQPMAFVGKGVCFDSGGLCIKRGEQMFDMKADMGGAAAVVGLLIALARQGSPVHAVGILGIAENMPSGTALKPRDIITTASGQTVEVFDTDAEGRLILADCLYYAASRFNPSVIVDLATLTYSVMRGLGSVFAGLFSTDDEIASQMIAAGETVGERFWQLPLDKAYDEGLQSPFADLRHHAKDMEDGDAPYAAAFLRHFTEDRPWVHLDIAGKEMADADRPLGREGATAFGVQMLEEWVQARVN</sequence>
<name>A0ABZ0VP74_9HYPH</name>
<dbReference type="EC" id="3.4.11.1" evidence="8"/>
<dbReference type="PRINTS" id="PR00481">
    <property type="entry name" value="LAMNOPPTDASE"/>
</dbReference>
<feature type="binding site" evidence="8">
    <location>
        <position position="355"/>
    </location>
    <ligand>
        <name>Mn(2+)</name>
        <dbReference type="ChEBI" id="CHEBI:29035"/>
        <label>1</label>
    </ligand>
</feature>
<feature type="binding site" evidence="8">
    <location>
        <position position="278"/>
    </location>
    <ligand>
        <name>Mn(2+)</name>
        <dbReference type="ChEBI" id="CHEBI:29035"/>
        <label>1</label>
    </ligand>
</feature>
<dbReference type="InterPro" id="IPR043472">
    <property type="entry name" value="Macro_dom-like"/>
</dbReference>
<dbReference type="InterPro" id="IPR011356">
    <property type="entry name" value="Leucine_aapep/pepB"/>
</dbReference>
<keyword evidence="8" id="KW-0479">Metal-binding</keyword>
<dbReference type="Pfam" id="PF00883">
    <property type="entry name" value="Peptidase_M17"/>
    <property type="match status" value="1"/>
</dbReference>
<dbReference type="InterPro" id="IPR008283">
    <property type="entry name" value="Peptidase_M17_N"/>
</dbReference>
<feature type="active site" evidence="8">
    <location>
        <position position="359"/>
    </location>
</feature>
<protein>
    <recommendedName>
        <fullName evidence="8">Probable cytosol aminopeptidase</fullName>
        <ecNumber evidence="8">3.4.11.1</ecNumber>
    </recommendedName>
    <alternativeName>
        <fullName evidence="8">Leucine aminopeptidase</fullName>
        <shortName evidence="8">LAP</shortName>
        <ecNumber evidence="8">3.4.11.10</ecNumber>
    </alternativeName>
    <alternativeName>
        <fullName evidence="8">Leucyl aminopeptidase</fullName>
    </alternativeName>
</protein>
<dbReference type="EC" id="3.4.11.10" evidence="8"/>
<feature type="domain" description="Peptidase M17 leucyl aminopeptidase N-terminal" evidence="10">
    <location>
        <begin position="36"/>
        <end position="151"/>
    </location>
</feature>
<dbReference type="CDD" id="cd00433">
    <property type="entry name" value="Peptidase_M17"/>
    <property type="match status" value="1"/>
</dbReference>
<dbReference type="SUPFAM" id="SSF52949">
    <property type="entry name" value="Macro domain-like"/>
    <property type="match status" value="1"/>
</dbReference>
<dbReference type="PANTHER" id="PTHR11963">
    <property type="entry name" value="LEUCINE AMINOPEPTIDASE-RELATED"/>
    <property type="match status" value="1"/>
</dbReference>
<dbReference type="Gene3D" id="3.40.630.10">
    <property type="entry name" value="Zn peptidases"/>
    <property type="match status" value="1"/>
</dbReference>
<feature type="binding site" evidence="8">
    <location>
        <position position="273"/>
    </location>
    <ligand>
        <name>Mn(2+)</name>
        <dbReference type="ChEBI" id="CHEBI:29035"/>
        <label>2</label>
    </ligand>
</feature>
<comment type="similarity">
    <text evidence="3 8">Belongs to the peptidase M17 family.</text>
</comment>
<evidence type="ECO:0000256" key="4">
    <source>
        <dbReference type="ARBA" id="ARBA00022438"/>
    </source>
</evidence>
<dbReference type="EMBL" id="CP139858">
    <property type="protein sequence ID" value="WQB99245.1"/>
    <property type="molecule type" value="Genomic_DNA"/>
</dbReference>
<dbReference type="GO" id="GO:0004177">
    <property type="term" value="F:aminopeptidase activity"/>
    <property type="evidence" value="ECO:0007669"/>
    <property type="project" value="UniProtKB-KW"/>
</dbReference>
<dbReference type="Gene3D" id="3.40.220.10">
    <property type="entry name" value="Leucine Aminopeptidase, subunit E, domain 1"/>
    <property type="match status" value="1"/>
</dbReference>
<evidence type="ECO:0000256" key="6">
    <source>
        <dbReference type="ARBA" id="ARBA00022801"/>
    </source>
</evidence>
<feature type="binding site" evidence="8">
    <location>
        <position position="278"/>
    </location>
    <ligand>
        <name>Mn(2+)</name>
        <dbReference type="ChEBI" id="CHEBI:29035"/>
        <label>2</label>
    </ligand>
</feature>
<dbReference type="Proteomes" id="UP001322481">
    <property type="component" value="Chromosome"/>
</dbReference>
<keyword evidence="12" id="KW-1185">Reference proteome</keyword>
<keyword evidence="8" id="KW-0963">Cytoplasm</keyword>
<comment type="function">
    <text evidence="8">Presumably involved in the processing and regular turnover of intracellular proteins. Catalyzes the removal of unsubstituted N-terminal amino acids from various peptides.</text>
</comment>
<evidence type="ECO:0000313" key="11">
    <source>
        <dbReference type="EMBL" id="WQB99245.1"/>
    </source>
</evidence>
<dbReference type="NCBIfam" id="NF002077">
    <property type="entry name" value="PRK00913.2-4"/>
    <property type="match status" value="1"/>
</dbReference>
<reference evidence="11 12" key="1">
    <citation type="submission" date="2023-11" db="EMBL/GenBank/DDBJ databases">
        <authorList>
            <person name="Panchal A.K."/>
            <person name="Meaney J.S."/>
            <person name="Karas B.J."/>
            <person name="diCenzo G.C."/>
        </authorList>
    </citation>
    <scope>NUCLEOTIDE SEQUENCE [LARGE SCALE GENOMIC DNA]</scope>
    <source>
        <strain evidence="11 12">NZP2235</strain>
    </source>
</reference>
<evidence type="ECO:0000259" key="10">
    <source>
        <dbReference type="Pfam" id="PF02789"/>
    </source>
</evidence>
<keyword evidence="4 8" id="KW-0031">Aminopeptidase</keyword>
<comment type="catalytic activity">
    <reaction evidence="1 8">
        <text>Release of an N-terminal amino acid, Xaa-|-Yaa-, in which Xaa is preferably Leu, but may be other amino acids including Pro although not Arg or Lys, and Yaa may be Pro. Amino acid amides and methyl esters are also readily hydrolyzed, but rates on arylamides are exceedingly low.</text>
        <dbReference type="EC" id="3.4.11.1"/>
    </reaction>
</comment>
<evidence type="ECO:0000313" key="12">
    <source>
        <dbReference type="Proteomes" id="UP001322481"/>
    </source>
</evidence>
<accession>A0ABZ0VP74</accession>
<feature type="domain" description="Cytosol aminopeptidase" evidence="9">
    <location>
        <begin position="193"/>
        <end position="499"/>
    </location>
</feature>
<evidence type="ECO:0000256" key="2">
    <source>
        <dbReference type="ARBA" id="ARBA00000967"/>
    </source>
</evidence>
<dbReference type="InterPro" id="IPR023042">
    <property type="entry name" value="Peptidase_M17_leu_NH2_pept"/>
</dbReference>
<dbReference type="HAMAP" id="MF_00181">
    <property type="entry name" value="Cytosol_peptidase_M17"/>
    <property type="match status" value="1"/>
</dbReference>
<gene>
    <name evidence="8" type="primary">pepA</name>
    <name evidence="11" type="ORF">U0R22_003421</name>
</gene>
<evidence type="ECO:0000256" key="8">
    <source>
        <dbReference type="HAMAP-Rule" id="MF_00181"/>
    </source>
</evidence>
<dbReference type="Pfam" id="PF02789">
    <property type="entry name" value="Peptidase_M17_N"/>
    <property type="match status" value="1"/>
</dbReference>
<comment type="cofactor">
    <cofactor evidence="8">
        <name>Mn(2+)</name>
        <dbReference type="ChEBI" id="CHEBI:29035"/>
    </cofactor>
    <text evidence="8">Binds 2 manganese ions per subunit.</text>
</comment>
<feature type="active site" evidence="8">
    <location>
        <position position="285"/>
    </location>
</feature>
<organism evidence="11 12">
    <name type="scientific">Mesorhizobium huakuii</name>
    <dbReference type="NCBI Taxonomy" id="28104"/>
    <lineage>
        <taxon>Bacteria</taxon>
        <taxon>Pseudomonadati</taxon>
        <taxon>Pseudomonadota</taxon>
        <taxon>Alphaproteobacteria</taxon>
        <taxon>Hyphomicrobiales</taxon>
        <taxon>Phyllobacteriaceae</taxon>
        <taxon>Mesorhizobium</taxon>
    </lineage>
</organism>
<evidence type="ECO:0000256" key="1">
    <source>
        <dbReference type="ARBA" id="ARBA00000135"/>
    </source>
</evidence>
<keyword evidence="6 8" id="KW-0378">Hydrolase</keyword>
<comment type="catalytic activity">
    <reaction evidence="2 8">
        <text>Release of an N-terminal amino acid, preferentially leucine, but not glutamic or aspartic acids.</text>
        <dbReference type="EC" id="3.4.11.10"/>
    </reaction>
</comment>
<evidence type="ECO:0000256" key="5">
    <source>
        <dbReference type="ARBA" id="ARBA00022670"/>
    </source>
</evidence>
<evidence type="ECO:0000259" key="9">
    <source>
        <dbReference type="Pfam" id="PF00883"/>
    </source>
</evidence>
<dbReference type="PANTHER" id="PTHR11963:SF23">
    <property type="entry name" value="CYTOSOL AMINOPEPTIDASE"/>
    <property type="match status" value="1"/>
</dbReference>
<evidence type="ECO:0000256" key="7">
    <source>
        <dbReference type="ARBA" id="ARBA00023211"/>
    </source>
</evidence>
<keyword evidence="7 8" id="KW-0464">Manganese</keyword>
<keyword evidence="5 8" id="KW-0645">Protease</keyword>